<feature type="domain" description="CSD" evidence="5">
    <location>
        <begin position="2"/>
        <end position="66"/>
    </location>
</feature>
<feature type="transmembrane region" description="Helical" evidence="4">
    <location>
        <begin position="197"/>
        <end position="215"/>
    </location>
</feature>
<dbReference type="PANTHER" id="PTHR12962:SF1">
    <property type="entry name" value="COLD SHOCK DOMAIN-CONTAINING PROTEIN CG9705"/>
    <property type="match status" value="1"/>
</dbReference>
<reference evidence="7" key="1">
    <citation type="journal article" date="2019" name="Int. J. Syst. Evol. Microbiol.">
        <title>The Global Catalogue of Microorganisms (GCM) 10K type strain sequencing project: providing services to taxonomists for standard genome sequencing and annotation.</title>
        <authorList>
            <consortium name="The Broad Institute Genomics Platform"/>
            <consortium name="The Broad Institute Genome Sequencing Center for Infectious Disease"/>
            <person name="Wu L."/>
            <person name="Ma J."/>
        </authorList>
    </citation>
    <scope>NUCLEOTIDE SEQUENCE [LARGE SCALE GENOMIC DNA]</scope>
    <source>
        <strain evidence="7">JCM 13501</strain>
    </source>
</reference>
<evidence type="ECO:0000256" key="3">
    <source>
        <dbReference type="SAM" id="MobiDB-lite"/>
    </source>
</evidence>
<accession>A0ABQ2GQS4</accession>
<keyword evidence="4" id="KW-0812">Transmembrane</keyword>
<dbReference type="PROSITE" id="PS51857">
    <property type="entry name" value="CSD_2"/>
    <property type="match status" value="1"/>
</dbReference>
<dbReference type="CDD" id="cd04458">
    <property type="entry name" value="CSP_CDS"/>
    <property type="match status" value="1"/>
</dbReference>
<dbReference type="PANTHER" id="PTHR12962">
    <property type="entry name" value="CALCIUM-REGULATED HEAT STABLE PROTEIN CRHSP-24-RELATED"/>
    <property type="match status" value="1"/>
</dbReference>
<evidence type="ECO:0000259" key="5">
    <source>
        <dbReference type="PROSITE" id="PS51857"/>
    </source>
</evidence>
<evidence type="ECO:0000256" key="4">
    <source>
        <dbReference type="SAM" id="Phobius"/>
    </source>
</evidence>
<dbReference type="InterPro" id="IPR002059">
    <property type="entry name" value="CSP_DNA-bd"/>
</dbReference>
<sequence length="233" mass="26398">MEQRGTLKSWNDQKGFGFIRPSQGGDEVFAHISAVRGDRWPVAGDKVLYIAAPDSKGRLRAEHIRLDVGMALDKPSARQRSKPAKTASKPTQASRPPRQSREGIRDLPIKLAVFALLCILPLWGSLHVLSTRHGFFPLALYGGASLLAVLFYWHDKHSALKNQRRIPENTLHLLELAGGWPGGLIAQQVFRHKTRKVSYQAAFWIIVLLHQALWIDELFLHRLHLLDRLPLFF</sequence>
<dbReference type="Gene3D" id="2.40.50.140">
    <property type="entry name" value="Nucleic acid-binding proteins"/>
    <property type="match status" value="1"/>
</dbReference>
<dbReference type="Pfam" id="PF00313">
    <property type="entry name" value="CSD"/>
    <property type="match status" value="1"/>
</dbReference>
<dbReference type="InterPro" id="IPR052069">
    <property type="entry name" value="Ca-reg_mRNA-binding_domain"/>
</dbReference>
<dbReference type="EMBL" id="BMNW01000004">
    <property type="protein sequence ID" value="GGM08616.1"/>
    <property type="molecule type" value="Genomic_DNA"/>
</dbReference>
<dbReference type="InterPro" id="IPR010718">
    <property type="entry name" value="DUF1294"/>
</dbReference>
<keyword evidence="1" id="KW-0597">Phosphoprotein</keyword>
<dbReference type="InterPro" id="IPR012340">
    <property type="entry name" value="NA-bd_OB-fold"/>
</dbReference>
<comment type="subcellular location">
    <subcellularLocation>
        <location evidence="2">Cytoplasm</location>
    </subcellularLocation>
</comment>
<feature type="transmembrane region" description="Helical" evidence="4">
    <location>
        <begin position="107"/>
        <end position="129"/>
    </location>
</feature>
<organism evidence="6 7">
    <name type="scientific">Pseudomonas asuensis</name>
    <dbReference type="NCBI Taxonomy" id="1825787"/>
    <lineage>
        <taxon>Bacteria</taxon>
        <taxon>Pseudomonadati</taxon>
        <taxon>Pseudomonadota</taxon>
        <taxon>Gammaproteobacteria</taxon>
        <taxon>Pseudomonadales</taxon>
        <taxon>Pseudomonadaceae</taxon>
        <taxon>Pseudomonas</taxon>
    </lineage>
</organism>
<dbReference type="Proteomes" id="UP000616499">
    <property type="component" value="Unassembled WGS sequence"/>
</dbReference>
<dbReference type="PROSITE" id="PS00352">
    <property type="entry name" value="CSD_1"/>
    <property type="match status" value="1"/>
</dbReference>
<keyword evidence="4" id="KW-0472">Membrane</keyword>
<evidence type="ECO:0000313" key="7">
    <source>
        <dbReference type="Proteomes" id="UP000616499"/>
    </source>
</evidence>
<dbReference type="SUPFAM" id="SSF50249">
    <property type="entry name" value="Nucleic acid-binding proteins"/>
    <property type="match status" value="1"/>
</dbReference>
<protein>
    <recommendedName>
        <fullName evidence="5">CSD domain-containing protein</fullName>
    </recommendedName>
</protein>
<keyword evidence="4" id="KW-1133">Transmembrane helix</keyword>
<dbReference type="InterPro" id="IPR011129">
    <property type="entry name" value="CSD"/>
</dbReference>
<name>A0ABQ2GQS4_9PSED</name>
<feature type="region of interest" description="Disordered" evidence="3">
    <location>
        <begin position="74"/>
        <end position="101"/>
    </location>
</feature>
<dbReference type="RefSeq" id="WP_188865974.1">
    <property type="nucleotide sequence ID" value="NZ_BMNW01000004.1"/>
</dbReference>
<dbReference type="SMART" id="SM00357">
    <property type="entry name" value="CSP"/>
    <property type="match status" value="1"/>
</dbReference>
<dbReference type="InterPro" id="IPR019844">
    <property type="entry name" value="CSD_CS"/>
</dbReference>
<evidence type="ECO:0000256" key="1">
    <source>
        <dbReference type="ARBA" id="ARBA00022553"/>
    </source>
</evidence>
<feature type="transmembrane region" description="Helical" evidence="4">
    <location>
        <begin position="135"/>
        <end position="154"/>
    </location>
</feature>
<comment type="caution">
    <text evidence="6">The sequence shown here is derived from an EMBL/GenBank/DDBJ whole genome shotgun (WGS) entry which is preliminary data.</text>
</comment>
<proteinExistence type="predicted"/>
<evidence type="ECO:0000313" key="6">
    <source>
        <dbReference type="EMBL" id="GGM08616.1"/>
    </source>
</evidence>
<dbReference type="Pfam" id="PF06961">
    <property type="entry name" value="DUF1294"/>
    <property type="match status" value="1"/>
</dbReference>
<keyword evidence="7" id="KW-1185">Reference proteome</keyword>
<evidence type="ECO:0000256" key="2">
    <source>
        <dbReference type="RuleBase" id="RU000408"/>
    </source>
</evidence>
<gene>
    <name evidence="6" type="ORF">GCM10009425_19820</name>
</gene>